<protein>
    <recommendedName>
        <fullName evidence="4">54S ribosomal protein L31, mitochondrial</fullName>
    </recommendedName>
</protein>
<evidence type="ECO:0008006" key="4">
    <source>
        <dbReference type="Google" id="ProtNLM"/>
    </source>
</evidence>
<dbReference type="OrthoDB" id="2332379at2759"/>
<dbReference type="PANTHER" id="PTHR28271:SF1">
    <property type="entry name" value="LARGE RIBOSOMAL SUBUNIT PROTEIN ML60"/>
    <property type="match status" value="1"/>
</dbReference>
<dbReference type="PANTHER" id="PTHR28271">
    <property type="entry name" value="54S RIBOSOMAL PROTEIN L31, MITOCHONDRIAL"/>
    <property type="match status" value="1"/>
</dbReference>
<name>M3D603_SPHMS</name>
<organism evidence="2 3">
    <name type="scientific">Sphaerulina musiva (strain SO2202)</name>
    <name type="common">Poplar stem canker fungus</name>
    <name type="synonym">Septoria musiva</name>
    <dbReference type="NCBI Taxonomy" id="692275"/>
    <lineage>
        <taxon>Eukaryota</taxon>
        <taxon>Fungi</taxon>
        <taxon>Dikarya</taxon>
        <taxon>Ascomycota</taxon>
        <taxon>Pezizomycotina</taxon>
        <taxon>Dothideomycetes</taxon>
        <taxon>Dothideomycetidae</taxon>
        <taxon>Mycosphaerellales</taxon>
        <taxon>Mycosphaerellaceae</taxon>
        <taxon>Sphaerulina</taxon>
    </lineage>
</organism>
<gene>
    <name evidence="2" type="ORF">SEPMUDRAFT_148651</name>
</gene>
<reference evidence="2 3" key="1">
    <citation type="journal article" date="2012" name="PLoS Pathog.">
        <title>Diverse lifestyles and strategies of plant pathogenesis encoded in the genomes of eighteen Dothideomycetes fungi.</title>
        <authorList>
            <person name="Ohm R.A."/>
            <person name="Feau N."/>
            <person name="Henrissat B."/>
            <person name="Schoch C.L."/>
            <person name="Horwitz B.A."/>
            <person name="Barry K.W."/>
            <person name="Condon B.J."/>
            <person name="Copeland A.C."/>
            <person name="Dhillon B."/>
            <person name="Glaser F."/>
            <person name="Hesse C.N."/>
            <person name="Kosti I."/>
            <person name="LaButti K."/>
            <person name="Lindquist E.A."/>
            <person name="Lucas S."/>
            <person name="Salamov A.A."/>
            <person name="Bradshaw R.E."/>
            <person name="Ciuffetti L."/>
            <person name="Hamelin R.C."/>
            <person name="Kema G.H.J."/>
            <person name="Lawrence C."/>
            <person name="Scott J.A."/>
            <person name="Spatafora J.W."/>
            <person name="Turgeon B.G."/>
            <person name="de Wit P.J.G.M."/>
            <person name="Zhong S."/>
            <person name="Goodwin S.B."/>
            <person name="Grigoriev I.V."/>
        </authorList>
    </citation>
    <scope>NUCLEOTIDE SEQUENCE [LARGE SCALE GENOMIC DNA]</scope>
    <source>
        <strain evidence="2 3">SO2202</strain>
    </source>
</reference>
<sequence>MFGPFKPSAQLSVGLLWKIPWRLSSPQKQRQRRRLRRVDNVVAVLDNALRKQTALLSQTPLETKETVSANETPDLSESIGTATSDELSTTAEGQRLLANSSPKSKAVSERRHGKGPKLGDWVPAANPVGVPVPGKMLLRDVVRETGTTKLLERWKAEMPTEAEMLPRDKYSIFDKKVRGYRKGVHKLPKWTRVSQRLNPPGF</sequence>
<evidence type="ECO:0000313" key="2">
    <source>
        <dbReference type="EMBL" id="EMF13304.1"/>
    </source>
</evidence>
<dbReference type="Proteomes" id="UP000016931">
    <property type="component" value="Unassembled WGS sequence"/>
</dbReference>
<dbReference type="GO" id="GO:0005762">
    <property type="term" value="C:mitochondrial large ribosomal subunit"/>
    <property type="evidence" value="ECO:0007669"/>
    <property type="project" value="TreeGrafter"/>
</dbReference>
<evidence type="ECO:0000313" key="3">
    <source>
        <dbReference type="Proteomes" id="UP000016931"/>
    </source>
</evidence>
<dbReference type="EMBL" id="KB456263">
    <property type="protein sequence ID" value="EMF13304.1"/>
    <property type="molecule type" value="Genomic_DNA"/>
</dbReference>
<feature type="compositionally biased region" description="Polar residues" evidence="1">
    <location>
        <begin position="56"/>
        <end position="103"/>
    </location>
</feature>
<dbReference type="GeneID" id="27902195"/>
<dbReference type="eggNOG" id="ENOG502S81F">
    <property type="taxonomic scope" value="Eukaryota"/>
</dbReference>
<dbReference type="Pfam" id="PF09784">
    <property type="entry name" value="L31"/>
    <property type="match status" value="2"/>
</dbReference>
<dbReference type="RefSeq" id="XP_016761425.1">
    <property type="nucleotide sequence ID" value="XM_016905058.1"/>
</dbReference>
<feature type="region of interest" description="Disordered" evidence="1">
    <location>
        <begin position="56"/>
        <end position="122"/>
    </location>
</feature>
<dbReference type="GO" id="GO:0003735">
    <property type="term" value="F:structural constituent of ribosome"/>
    <property type="evidence" value="ECO:0007669"/>
    <property type="project" value="TreeGrafter"/>
</dbReference>
<keyword evidence="3" id="KW-1185">Reference proteome</keyword>
<dbReference type="InterPro" id="IPR016340">
    <property type="entry name" value="Ribosomal_mL60"/>
</dbReference>
<evidence type="ECO:0000256" key="1">
    <source>
        <dbReference type="SAM" id="MobiDB-lite"/>
    </source>
</evidence>
<dbReference type="AlphaFoldDB" id="M3D603"/>
<dbReference type="HOGENOM" id="CLU_1467894_0_0_1"/>
<accession>M3D603</accession>
<dbReference type="OMA" id="KYTVFDR"/>
<proteinExistence type="predicted"/>